<accession>I2B613</accession>
<organism evidence="11 12">
    <name type="scientific">Shimwellia blattae (strain ATCC 29907 / DSM 4481 / JCM 1650 / NBRC 105725 / CDC 9005-74)</name>
    <name type="common">Escherichia blattae</name>
    <dbReference type="NCBI Taxonomy" id="630626"/>
    <lineage>
        <taxon>Bacteria</taxon>
        <taxon>Pseudomonadati</taxon>
        <taxon>Pseudomonadota</taxon>
        <taxon>Gammaproteobacteria</taxon>
        <taxon>Enterobacterales</taxon>
        <taxon>Enterobacteriaceae</taxon>
        <taxon>Shimwellia</taxon>
    </lineage>
</organism>
<dbReference type="GO" id="GO:0000155">
    <property type="term" value="F:phosphorelay sensor kinase activity"/>
    <property type="evidence" value="ECO:0007669"/>
    <property type="project" value="InterPro"/>
</dbReference>
<dbReference type="PANTHER" id="PTHR43065">
    <property type="entry name" value="SENSOR HISTIDINE KINASE"/>
    <property type="match status" value="1"/>
</dbReference>
<keyword evidence="4" id="KW-0808">Transferase</keyword>
<gene>
    <name evidence="11" type="ordered locus">EBL_c08470</name>
</gene>
<dbReference type="InterPro" id="IPR005467">
    <property type="entry name" value="His_kinase_dom"/>
</dbReference>
<dbReference type="AlphaFoldDB" id="I2B613"/>
<sequence length="596" mass="66942">MLHQMRLRLSGYNIPGSKILFLLVIFIICPFVYGGDHKPVDVSIGVFADRGVDEAKSRWQPTIRWLNKQIPEFRFHLIALELEALQAEVSAQRLQFIIINPSESIRLGRLFPLSWIATLISPLKGGTSEATGSVLWVRSDAPYQRVNELSGKSIGTVNRQAFGGFMAMAHEVLAPEFPVELLSEVKEIGYPHEKVVRALQEKRIEAAILPVCLVESMIENKQLEPASLRALGNRAPAGFQCQVSTRLYPNWGFAMTGNADRQLAKKIVQHLLAMQGNSPEAKAAQSLGWTVPENQVELDRLFKDLGLHPLQRPWWQQVKLWLVQHYYILLIAIILLTVLPVQYMLLSFRFRCNNIKLRQMQDSLQQIQRQSLVDKLGSSLAHELNQPLSAIRLYAEGELSRQKKGNSQTNIEILLTKIRDQVVRIDDLVKRLRKIMRKEPTSKGWFDLSQLLQETCTLVSLYAERFKVDIRIQNIPQTLPFFGDRTGLEQLIVNLLTNAIDASAGAGNHLVFINITQTKMAITLCIQDQGDGLCASQAELMVPFVTSKVNGVGLGLTVCRDVVEAHQGTFCLKNCSNNGVEAIVCFPLIEEDSHAA</sequence>
<evidence type="ECO:0000256" key="6">
    <source>
        <dbReference type="ARBA" id="ARBA00022777"/>
    </source>
</evidence>
<keyword evidence="12" id="KW-1185">Reference proteome</keyword>
<dbReference type="Pfam" id="PF02518">
    <property type="entry name" value="HATPase_c"/>
    <property type="match status" value="1"/>
</dbReference>
<dbReference type="EMBL" id="CP001560">
    <property type="protein sequence ID" value="AFJ45967.1"/>
    <property type="molecule type" value="Genomic_DNA"/>
</dbReference>
<dbReference type="SUPFAM" id="SSF47384">
    <property type="entry name" value="Homodimeric domain of signal transducing histidine kinase"/>
    <property type="match status" value="1"/>
</dbReference>
<dbReference type="InterPro" id="IPR003594">
    <property type="entry name" value="HATPase_dom"/>
</dbReference>
<dbReference type="EC" id="2.7.13.3" evidence="2"/>
<dbReference type="RefSeq" id="WP_002442421.1">
    <property type="nucleotide sequence ID" value="NC_017910.1"/>
</dbReference>
<dbReference type="Gene3D" id="1.10.287.130">
    <property type="match status" value="1"/>
</dbReference>
<keyword evidence="9" id="KW-0472">Membrane</keyword>
<dbReference type="InterPro" id="IPR036097">
    <property type="entry name" value="HisK_dim/P_sf"/>
</dbReference>
<dbReference type="Pfam" id="PF00512">
    <property type="entry name" value="HisKA"/>
    <property type="match status" value="1"/>
</dbReference>
<dbReference type="OrthoDB" id="9772100at2"/>
<dbReference type="CDD" id="cd00082">
    <property type="entry name" value="HisKA"/>
    <property type="match status" value="1"/>
</dbReference>
<dbReference type="PANTHER" id="PTHR43065:SF10">
    <property type="entry name" value="PEROXIDE STRESS-ACTIVATED HISTIDINE KINASE MAK3"/>
    <property type="match status" value="1"/>
</dbReference>
<evidence type="ECO:0000256" key="4">
    <source>
        <dbReference type="ARBA" id="ARBA00022679"/>
    </source>
</evidence>
<dbReference type="eggNOG" id="COG4191">
    <property type="taxonomic scope" value="Bacteria"/>
</dbReference>
<keyword evidence="9" id="KW-0812">Transmembrane</keyword>
<name>I2B613_SHIBC</name>
<keyword evidence="3" id="KW-0597">Phosphoprotein</keyword>
<dbReference type="GO" id="GO:0005524">
    <property type="term" value="F:ATP binding"/>
    <property type="evidence" value="ECO:0007669"/>
    <property type="project" value="UniProtKB-KW"/>
</dbReference>
<evidence type="ECO:0000256" key="1">
    <source>
        <dbReference type="ARBA" id="ARBA00000085"/>
    </source>
</evidence>
<evidence type="ECO:0000256" key="7">
    <source>
        <dbReference type="ARBA" id="ARBA00022840"/>
    </source>
</evidence>
<dbReference type="HOGENOM" id="CLU_011260_3_0_6"/>
<evidence type="ECO:0000256" key="8">
    <source>
        <dbReference type="ARBA" id="ARBA00023012"/>
    </source>
</evidence>
<dbReference type="SUPFAM" id="SSF53850">
    <property type="entry name" value="Periplasmic binding protein-like II"/>
    <property type="match status" value="1"/>
</dbReference>
<dbReference type="KEGG" id="ebt:EBL_c08470"/>
<comment type="catalytic activity">
    <reaction evidence="1">
        <text>ATP + protein L-histidine = ADP + protein N-phospho-L-histidine.</text>
        <dbReference type="EC" id="2.7.13.3"/>
    </reaction>
</comment>
<dbReference type="SMART" id="SM00387">
    <property type="entry name" value="HATPase_c"/>
    <property type="match status" value="1"/>
</dbReference>
<evidence type="ECO:0000313" key="11">
    <source>
        <dbReference type="EMBL" id="AFJ45967.1"/>
    </source>
</evidence>
<keyword evidence="6" id="KW-0418">Kinase</keyword>
<dbReference type="STRING" id="630626.EBL_c08470"/>
<keyword evidence="9" id="KW-1133">Transmembrane helix</keyword>
<dbReference type="Proteomes" id="UP000001955">
    <property type="component" value="Chromosome"/>
</dbReference>
<accession>K6WIX8</accession>
<dbReference type="SUPFAM" id="SSF55874">
    <property type="entry name" value="ATPase domain of HSP90 chaperone/DNA topoisomerase II/histidine kinase"/>
    <property type="match status" value="1"/>
</dbReference>
<feature type="domain" description="Histidine kinase" evidence="10">
    <location>
        <begin position="379"/>
        <end position="590"/>
    </location>
</feature>
<dbReference type="eggNOG" id="COG3221">
    <property type="taxonomic scope" value="Bacteria"/>
</dbReference>
<evidence type="ECO:0000256" key="2">
    <source>
        <dbReference type="ARBA" id="ARBA00012438"/>
    </source>
</evidence>
<dbReference type="PROSITE" id="PS50109">
    <property type="entry name" value="HIS_KIN"/>
    <property type="match status" value="1"/>
</dbReference>
<evidence type="ECO:0000256" key="9">
    <source>
        <dbReference type="SAM" id="Phobius"/>
    </source>
</evidence>
<evidence type="ECO:0000256" key="5">
    <source>
        <dbReference type="ARBA" id="ARBA00022741"/>
    </source>
</evidence>
<proteinExistence type="predicted"/>
<evidence type="ECO:0000256" key="3">
    <source>
        <dbReference type="ARBA" id="ARBA00022553"/>
    </source>
</evidence>
<dbReference type="Gene3D" id="3.40.190.10">
    <property type="entry name" value="Periplasmic binding protein-like II"/>
    <property type="match status" value="1"/>
</dbReference>
<dbReference type="Pfam" id="PF12974">
    <property type="entry name" value="Phosphonate-bd"/>
    <property type="match status" value="1"/>
</dbReference>
<evidence type="ECO:0000313" key="12">
    <source>
        <dbReference type="Proteomes" id="UP000001955"/>
    </source>
</evidence>
<dbReference type="InterPro" id="IPR003661">
    <property type="entry name" value="HisK_dim/P_dom"/>
</dbReference>
<protein>
    <recommendedName>
        <fullName evidence="2">histidine kinase</fullName>
        <ecNumber evidence="2">2.7.13.3</ecNumber>
    </recommendedName>
</protein>
<evidence type="ECO:0000259" key="10">
    <source>
        <dbReference type="PROSITE" id="PS50109"/>
    </source>
</evidence>
<dbReference type="SMART" id="SM00388">
    <property type="entry name" value="HisKA"/>
    <property type="match status" value="1"/>
</dbReference>
<dbReference type="InterPro" id="IPR004358">
    <property type="entry name" value="Sig_transdc_His_kin-like_C"/>
</dbReference>
<keyword evidence="7" id="KW-0067">ATP-binding</keyword>
<feature type="transmembrane region" description="Helical" evidence="9">
    <location>
        <begin position="326"/>
        <end position="348"/>
    </location>
</feature>
<reference evidence="11 12" key="1">
    <citation type="journal article" date="2012" name="J. Bacteriol.">
        <title>Complete genome sequence of the B12-producing Shimwellia blattae strain DSM 4481, isolated from a cockroach.</title>
        <authorList>
            <person name="Brzuszkiewicz E."/>
            <person name="Waschkowitz T."/>
            <person name="Wiezer A."/>
            <person name="Daniel R."/>
        </authorList>
    </citation>
    <scope>NUCLEOTIDE SEQUENCE [LARGE SCALE GENOMIC DNA]</scope>
    <source>
        <strain evidence="12">ATCC 29907 / DSM 4481 / JCM 1650 / NBRC 105725 / CDC 9005-74</strain>
    </source>
</reference>
<dbReference type="PRINTS" id="PR00344">
    <property type="entry name" value="BCTRLSENSOR"/>
</dbReference>
<dbReference type="Gene3D" id="3.30.565.10">
    <property type="entry name" value="Histidine kinase-like ATPase, C-terminal domain"/>
    <property type="match status" value="1"/>
</dbReference>
<dbReference type="PATRIC" id="fig|630626.3.peg.827"/>
<keyword evidence="5" id="KW-0547">Nucleotide-binding</keyword>
<keyword evidence="8" id="KW-0902">Two-component regulatory system</keyword>
<dbReference type="InterPro" id="IPR036890">
    <property type="entry name" value="HATPase_C_sf"/>
</dbReference>